<sequence length="255" mass="28897">MNERRQRREAMDFSQATAAARAGVSLATWRRWEEDPEAVSASTRIKCGGVLDAERAIHERRVALRAEHEKVERQWNDHPLLTPRQALAIRTQLDMWQDLFLGPWLESSGASGPLYTVSPFDSLDPRVMVYVNDNKAWAYLARQRCIAVRDEMGCGLLPFDRAGCFFDEVLMALVIDWLEETYDDDVAEGAFNGLPSHRNDGHWNAVSDAFDNAARWAEWDVPAIIGHPLLPAMLAERHPFTWFDAPPLPPSSGRN</sequence>
<evidence type="ECO:0000313" key="2">
    <source>
        <dbReference type="Proteomes" id="UP000466931"/>
    </source>
</evidence>
<dbReference type="GO" id="GO:0003677">
    <property type="term" value="F:DNA binding"/>
    <property type="evidence" value="ECO:0007669"/>
    <property type="project" value="InterPro"/>
</dbReference>
<reference evidence="1" key="2">
    <citation type="submission" date="2020-02" db="EMBL/GenBank/DDBJ databases">
        <authorList>
            <person name="Matsumoto Y."/>
            <person name="Motooka D."/>
            <person name="Nakamura S."/>
        </authorList>
    </citation>
    <scope>NUCLEOTIDE SEQUENCE</scope>
    <source>
        <strain evidence="1">JCM 13671</strain>
    </source>
</reference>
<dbReference type="EMBL" id="AP022612">
    <property type="protein sequence ID" value="BBZ34059.1"/>
    <property type="molecule type" value="Genomic_DNA"/>
</dbReference>
<accession>A0A7I7XXM0</accession>
<dbReference type="CDD" id="cd00093">
    <property type="entry name" value="HTH_XRE"/>
    <property type="match status" value="1"/>
</dbReference>
<evidence type="ECO:0000313" key="1">
    <source>
        <dbReference type="EMBL" id="BBZ34059.1"/>
    </source>
</evidence>
<keyword evidence="2" id="KW-1185">Reference proteome</keyword>
<dbReference type="SUPFAM" id="SSF47413">
    <property type="entry name" value="lambda repressor-like DNA-binding domains"/>
    <property type="match status" value="1"/>
</dbReference>
<dbReference type="InterPro" id="IPR010982">
    <property type="entry name" value="Lambda_DNA-bd_dom_sf"/>
</dbReference>
<reference evidence="1" key="1">
    <citation type="journal article" date="2019" name="Emerg. Microbes Infect.">
        <title>Comprehensive subspecies identification of 175 nontuberculous mycobacteria species based on 7547 genomic profiles.</title>
        <authorList>
            <person name="Matsumoto Y."/>
            <person name="Kinjo T."/>
            <person name="Motooka D."/>
            <person name="Nabeya D."/>
            <person name="Jung N."/>
            <person name="Uechi K."/>
            <person name="Horii T."/>
            <person name="Iida T."/>
            <person name="Fujita J."/>
            <person name="Nakamura S."/>
        </authorList>
    </citation>
    <scope>NUCLEOTIDE SEQUENCE [LARGE SCALE GENOMIC DNA]</scope>
    <source>
        <strain evidence="1">JCM 13671</strain>
    </source>
</reference>
<name>A0A7I7XXM0_9MYCO</name>
<gene>
    <name evidence="1" type="ORF">MCNF_26640</name>
</gene>
<dbReference type="Gene3D" id="1.10.260.40">
    <property type="entry name" value="lambda repressor-like DNA-binding domains"/>
    <property type="match status" value="1"/>
</dbReference>
<dbReference type="OrthoDB" id="5100003at2"/>
<dbReference type="InterPro" id="IPR001387">
    <property type="entry name" value="Cro/C1-type_HTH"/>
</dbReference>
<organism evidence="1 2">
    <name type="scientific">Mycolicibacterium confluentis</name>
    <dbReference type="NCBI Taxonomy" id="28047"/>
    <lineage>
        <taxon>Bacteria</taxon>
        <taxon>Bacillati</taxon>
        <taxon>Actinomycetota</taxon>
        <taxon>Actinomycetes</taxon>
        <taxon>Mycobacteriales</taxon>
        <taxon>Mycobacteriaceae</taxon>
        <taxon>Mycolicibacterium</taxon>
    </lineage>
</organism>
<protein>
    <submittedName>
        <fullName evidence="1">Uncharacterized protein</fullName>
    </submittedName>
</protein>
<proteinExistence type="predicted"/>
<dbReference type="RefSeq" id="WP_133057829.1">
    <property type="nucleotide sequence ID" value="NZ_AP022612.1"/>
</dbReference>
<dbReference type="AlphaFoldDB" id="A0A7I7XXM0"/>
<dbReference type="Proteomes" id="UP000466931">
    <property type="component" value="Chromosome"/>
</dbReference>